<organism evidence="2 3">
    <name type="scientific">Halorhabdus utahensis (strain DSM 12940 / JCM 11049 / AX-2)</name>
    <dbReference type="NCBI Taxonomy" id="519442"/>
    <lineage>
        <taxon>Archaea</taxon>
        <taxon>Methanobacteriati</taxon>
        <taxon>Methanobacteriota</taxon>
        <taxon>Stenosarchaea group</taxon>
        <taxon>Halobacteria</taxon>
        <taxon>Halobacteriales</taxon>
        <taxon>Haloarculaceae</taxon>
        <taxon>Halorhabdus</taxon>
    </lineage>
</organism>
<dbReference type="InterPro" id="IPR055896">
    <property type="entry name" value="DUF7473"/>
</dbReference>
<evidence type="ECO:0000313" key="3">
    <source>
        <dbReference type="Proteomes" id="UP000002071"/>
    </source>
</evidence>
<dbReference type="Proteomes" id="UP000002071">
    <property type="component" value="Chromosome"/>
</dbReference>
<feature type="transmembrane region" description="Helical" evidence="1">
    <location>
        <begin position="31"/>
        <end position="56"/>
    </location>
</feature>
<name>C7NN27_HALUD</name>
<dbReference type="eggNOG" id="arCOG06420">
    <property type="taxonomic scope" value="Archaea"/>
</dbReference>
<dbReference type="Pfam" id="PF24285">
    <property type="entry name" value="DUF7473"/>
    <property type="match status" value="1"/>
</dbReference>
<protein>
    <recommendedName>
        <fullName evidence="4">Yip1 domain-containing protein</fullName>
    </recommendedName>
</protein>
<accession>C7NN27</accession>
<proteinExistence type="predicted"/>
<evidence type="ECO:0000313" key="2">
    <source>
        <dbReference type="EMBL" id="ACV11427.1"/>
    </source>
</evidence>
<dbReference type="EMBL" id="CP001687">
    <property type="protein sequence ID" value="ACV11427.1"/>
    <property type="molecule type" value="Genomic_DNA"/>
</dbReference>
<dbReference type="GeneID" id="8383526"/>
<evidence type="ECO:0000256" key="1">
    <source>
        <dbReference type="SAM" id="Phobius"/>
    </source>
</evidence>
<dbReference type="KEGG" id="hut:Huta_1251"/>
<reference evidence="2 3" key="1">
    <citation type="journal article" date="2009" name="Stand. Genomic Sci.">
        <title>Complete genome sequence of Halorhabdus utahensis type strain (AX-2).</title>
        <authorList>
            <person name="Anderson I."/>
            <person name="Tindall B.J."/>
            <person name="Pomrenke H."/>
            <person name="Goker M."/>
            <person name="Lapidus A."/>
            <person name="Nolan M."/>
            <person name="Copeland A."/>
            <person name="Glavina Del Rio T."/>
            <person name="Chen F."/>
            <person name="Tice H."/>
            <person name="Cheng J.F."/>
            <person name="Lucas S."/>
            <person name="Chertkov O."/>
            <person name="Bruce D."/>
            <person name="Brettin T."/>
            <person name="Detter J.C."/>
            <person name="Han C."/>
            <person name="Goodwin L."/>
            <person name="Land M."/>
            <person name="Hauser L."/>
            <person name="Chang Y.J."/>
            <person name="Jeffries C.D."/>
            <person name="Pitluck S."/>
            <person name="Pati A."/>
            <person name="Mavromatis K."/>
            <person name="Ivanova N."/>
            <person name="Ovchinnikova G."/>
            <person name="Chen A."/>
            <person name="Palaniappan K."/>
            <person name="Chain P."/>
            <person name="Rohde M."/>
            <person name="Bristow J."/>
            <person name="Eisen J.A."/>
            <person name="Markowitz V."/>
            <person name="Hugenholtz P."/>
            <person name="Kyrpides N.C."/>
            <person name="Klenk H.P."/>
        </authorList>
    </citation>
    <scope>NUCLEOTIDE SEQUENCE [LARGE SCALE GENOMIC DNA]</scope>
    <source>
        <strain evidence="3">DSM 12940 / JCM 11049 / AX-2</strain>
    </source>
</reference>
<dbReference type="RefSeq" id="WP_015789001.1">
    <property type="nucleotide sequence ID" value="NC_013158.1"/>
</dbReference>
<keyword evidence="3" id="KW-1185">Reference proteome</keyword>
<dbReference type="HOGENOM" id="CLU_1736378_0_0_2"/>
<feature type="transmembrane region" description="Helical" evidence="1">
    <location>
        <begin position="125"/>
        <end position="147"/>
    </location>
</feature>
<sequence>MWTLSPSFSFASIDAPAVSLASIPLQGGPFSSTLVLLVATFVGAWVFYAVTLHLAATFFIGEVRSQRAAYAGAVPAVVSLLLQRYGVASVGFVSPELGVGIVVVATVLADAVAISTVYDLPRPATAALTLLHVAFATVLGIALANLFGMV</sequence>
<dbReference type="STRING" id="519442.Huta_1251"/>
<keyword evidence="1" id="KW-0472">Membrane</keyword>
<dbReference type="AlphaFoldDB" id="C7NN27"/>
<feature type="transmembrane region" description="Helical" evidence="1">
    <location>
        <begin position="97"/>
        <end position="118"/>
    </location>
</feature>
<keyword evidence="1" id="KW-0812">Transmembrane</keyword>
<feature type="transmembrane region" description="Helical" evidence="1">
    <location>
        <begin position="68"/>
        <end position="85"/>
    </location>
</feature>
<keyword evidence="1" id="KW-1133">Transmembrane helix</keyword>
<evidence type="ECO:0008006" key="4">
    <source>
        <dbReference type="Google" id="ProtNLM"/>
    </source>
</evidence>
<gene>
    <name evidence="2" type="ordered locus">Huta_1251</name>
</gene>